<dbReference type="Pfam" id="PF13489">
    <property type="entry name" value="Methyltransf_23"/>
    <property type="match status" value="1"/>
</dbReference>
<dbReference type="OrthoDB" id="417697at2759"/>
<organism evidence="5 6">
    <name type="scientific">Trichinella papuae</name>
    <dbReference type="NCBI Taxonomy" id="268474"/>
    <lineage>
        <taxon>Eukaryota</taxon>
        <taxon>Metazoa</taxon>
        <taxon>Ecdysozoa</taxon>
        <taxon>Nematoda</taxon>
        <taxon>Enoplea</taxon>
        <taxon>Dorylaimia</taxon>
        <taxon>Trichinellida</taxon>
        <taxon>Trichinellidae</taxon>
        <taxon>Trichinella</taxon>
    </lineage>
</organism>
<keyword evidence="4" id="KW-0812">Transmembrane</keyword>
<evidence type="ECO:0000256" key="3">
    <source>
        <dbReference type="ARBA" id="ARBA00022679"/>
    </source>
</evidence>
<reference evidence="5 6" key="1">
    <citation type="submission" date="2015-01" db="EMBL/GenBank/DDBJ databases">
        <title>Evolution of Trichinella species and genotypes.</title>
        <authorList>
            <person name="Korhonen P.K."/>
            <person name="Edoardo P."/>
            <person name="Giuseppe L.R."/>
            <person name="Gasser R.B."/>
        </authorList>
    </citation>
    <scope>NUCLEOTIDE SEQUENCE [LARGE SCALE GENOMIC DNA]</scope>
    <source>
        <strain evidence="5">ISS1980</strain>
    </source>
</reference>
<dbReference type="Gene3D" id="3.40.50.150">
    <property type="entry name" value="Vaccinia Virus protein VP39"/>
    <property type="match status" value="1"/>
</dbReference>
<dbReference type="EMBL" id="JYDO01000017">
    <property type="protein sequence ID" value="KRZ77687.1"/>
    <property type="molecule type" value="Genomic_DNA"/>
</dbReference>
<proteinExistence type="inferred from homology"/>
<dbReference type="InterPro" id="IPR029063">
    <property type="entry name" value="SAM-dependent_MTases_sf"/>
</dbReference>
<evidence type="ECO:0000313" key="6">
    <source>
        <dbReference type="Proteomes" id="UP000054843"/>
    </source>
</evidence>
<dbReference type="GO" id="GO:0008757">
    <property type="term" value="F:S-adenosylmethionine-dependent methyltransferase activity"/>
    <property type="evidence" value="ECO:0007669"/>
    <property type="project" value="UniProtKB-ARBA"/>
</dbReference>
<dbReference type="STRING" id="268474.A0A0V1N0Y2"/>
<protein>
    <submittedName>
        <fullName evidence="5">Methyltransferase-like protein 6</fullName>
    </submittedName>
</protein>
<evidence type="ECO:0000256" key="1">
    <source>
        <dbReference type="ARBA" id="ARBA00009725"/>
    </source>
</evidence>
<dbReference type="Proteomes" id="UP000054843">
    <property type="component" value="Unassembled WGS sequence"/>
</dbReference>
<feature type="transmembrane region" description="Helical" evidence="4">
    <location>
        <begin position="417"/>
        <end position="439"/>
    </location>
</feature>
<comment type="caution">
    <text evidence="5">The sequence shown here is derived from an EMBL/GenBank/DDBJ whole genome shotgun (WGS) entry which is preliminary data.</text>
</comment>
<dbReference type="PANTHER" id="PTHR22809:SF5">
    <property type="entry name" value="TRNA N(3)-METHYLCYTIDINE METHYLTRANSFERASE METTL6"/>
    <property type="match status" value="1"/>
</dbReference>
<dbReference type="AlphaFoldDB" id="A0A0V1N0Y2"/>
<keyword evidence="4" id="KW-0472">Membrane</keyword>
<keyword evidence="6" id="KW-1185">Reference proteome</keyword>
<evidence type="ECO:0000256" key="2">
    <source>
        <dbReference type="ARBA" id="ARBA00022603"/>
    </source>
</evidence>
<evidence type="ECO:0000313" key="5">
    <source>
        <dbReference type="EMBL" id="KRZ77687.1"/>
    </source>
</evidence>
<keyword evidence="3 5" id="KW-0808">Transferase</keyword>
<dbReference type="GO" id="GO:0032259">
    <property type="term" value="P:methylation"/>
    <property type="evidence" value="ECO:0007669"/>
    <property type="project" value="UniProtKB-KW"/>
</dbReference>
<gene>
    <name evidence="5" type="primary">T19C3.2</name>
    <name evidence="5" type="ORF">T10_10691</name>
</gene>
<sequence>MIYKLLTNTQYSVKIHCRVMGHYARMLTDDELAKLSSDRSSFNDFQKRKLEAELQKNWDKFYLRNKTSFFKDRHWTREEFPKILPQACEKGKKLLECGCGVGNLIFPLLEYFPHLFIYACDFSLRAINYVKSNENFDEKKCFPFVCDLTKDSLENLINETNVDVCTMIFLLSAIHPENIPAVLRNVFKVLKAGAVVFVRDYGLFDHAQLRFGRGKKMEENLYVRQDGTFAYFFSEDALRKLFVDNGYEELSVSYITNKTINRKKNLEVPRIFIQGTFQKPYPGNNDYVVRIVPICSSWYLLGISFPHWPNTSLKGEKWIHYYKDTPVSVEDDADLILKNTISIQPVSCAWILEACLNNTDMLNTFQTTPSSHEQCKPKTTSEQKDASLLLQSFTSRSTSCTKLLKNKTMIQHHSSRILILVVVVAAFICTTNGQLATYLDRAKQAENCMIWSSWGGCTWIRGPTREHRWNQPYFKQLSSLCQKSVFYSKLNVFFGKAIENVIQYLKTITLDEKPCGMCSYKQSCGYKCHRRKGDNRYVNRIFVAESLCDERDFNGESQQQACHTAYDALPKENDECQVWPNRAILMPNVTGDYRNIVNDFQMSNCIKTQDDNGKIICRCCCHPYHPHPETFQCQA</sequence>
<dbReference type="SUPFAM" id="SSF53335">
    <property type="entry name" value="S-adenosyl-L-methionine-dependent methyltransferases"/>
    <property type="match status" value="1"/>
</dbReference>
<dbReference type="InterPro" id="IPR026113">
    <property type="entry name" value="METTL2/6/8-like"/>
</dbReference>
<keyword evidence="4" id="KW-1133">Transmembrane helix</keyword>
<comment type="similarity">
    <text evidence="1">Belongs to the methyltransferase superfamily. METL family.</text>
</comment>
<dbReference type="PANTHER" id="PTHR22809">
    <property type="entry name" value="METHYLTRANSFERASE-RELATED"/>
    <property type="match status" value="1"/>
</dbReference>
<keyword evidence="2 5" id="KW-0489">Methyltransferase</keyword>
<accession>A0A0V1N0Y2</accession>
<name>A0A0V1N0Y2_9BILA</name>
<dbReference type="GO" id="GO:0008173">
    <property type="term" value="F:RNA methyltransferase activity"/>
    <property type="evidence" value="ECO:0007669"/>
    <property type="project" value="UniProtKB-ARBA"/>
</dbReference>
<dbReference type="CDD" id="cd02440">
    <property type="entry name" value="AdoMet_MTases"/>
    <property type="match status" value="1"/>
</dbReference>
<evidence type="ECO:0000256" key="4">
    <source>
        <dbReference type="SAM" id="Phobius"/>
    </source>
</evidence>